<dbReference type="EMBL" id="MZ420154">
    <property type="protein sequence ID" value="QYA18846.1"/>
    <property type="molecule type" value="Genomic_DNA"/>
</dbReference>
<evidence type="ECO:0000313" key="2">
    <source>
        <dbReference type="EMBL" id="QYA18846.1"/>
    </source>
</evidence>
<proteinExistence type="predicted"/>
<name>A0A8F8PKJ9_9VIRU</name>
<feature type="region of interest" description="Disordered" evidence="1">
    <location>
        <begin position="522"/>
        <end position="541"/>
    </location>
</feature>
<feature type="region of interest" description="Disordered" evidence="1">
    <location>
        <begin position="559"/>
        <end position="616"/>
    </location>
</feature>
<sequence>MADNESLFIHWDNADKSLWERISKFEDAQRVESLIITSAAEFHSVFIRKLDGSDTEGDSGSRGYKFISNHDRREFERVHSELQKDPHNRRVIAVRTKGNIPLAMVYLVARSVPDYVAHLSYERTRARKKVGKDEQRLMKFVEISEESDAANGRYVLPLHNKSSDQSKELKKKLSGHTFFGYNSPPTAILPTSDETTQLNRMGSLKSVKGIVSVESIQYSYTYAAMLCLYKGLMISPNTVFVAPVVPDRDESGQFFFPSYASFLHSSLSFAGPFALGYKYKDTKSNKVSFLRTTIRRRVRKDSDDTDNVDTSKKDEKKRPTQRFLIRFFGLSNTEVEDFFTNVKFDEKNPTNVKHEKRNSVDEQGNPIVEELEDSDEFEDEISFKDPAVNENDNRVSDFENAEMFPPESPEIKQEQNLTSAEEAFRSQLIEHEDEDDEASHEDVEDPELQVIRKQAEHPKIVQVPNDEIEALNKASASVGKATPVDSIVPDERSVFGASRPMVTPTAPSSTDVDALIHAIDRNTDLPPVPKPVADPTQPDAAKTGAQIVTSVDAVDPIAFSTTRTRRPPTISRGPAANTPKTPTVNRPMYPRTPGQPSTPVPNQGIPPVSNPNTPPVQPQMVMGQNGQYVPVQQPMPVPVPVSGGPNPVVPNPNTPPQMVLDQNGQYVPVQQHLSAANQPNQFPYHYFYNQPTGNLPRYPRTGYRMYRSPTKRRSRATSPIYPLTTSPFYPTNYNTMVTPTSGTVSANVTSGNTTTISPVNTGGVVMNTPQVVINTPQILLNTSSRKNVLDAWNQFQSFSDTDPSLAPEAQNLKRILAEFGLIQ</sequence>
<organism evidence="2">
    <name type="scientific">Clandestinovirus</name>
    <dbReference type="NCBI Taxonomy" id="2831644"/>
    <lineage>
        <taxon>Viruses</taxon>
    </lineage>
</organism>
<gene>
    <name evidence="2" type="ORF">KOM_12_578</name>
</gene>
<evidence type="ECO:0000256" key="1">
    <source>
        <dbReference type="SAM" id="MobiDB-lite"/>
    </source>
</evidence>
<accession>A0A8F8PKJ9</accession>
<reference evidence="2" key="1">
    <citation type="submission" date="2021-06" db="EMBL/GenBank/DDBJ databases">
        <authorList>
            <person name="Rolland C."/>
        </authorList>
    </citation>
    <scope>NUCLEOTIDE SEQUENCE</scope>
    <source>
        <strain evidence="2">347.936635</strain>
    </source>
</reference>
<protein>
    <submittedName>
        <fullName evidence="2">Uncharacterized protein</fullName>
    </submittedName>
</protein>